<dbReference type="Pfam" id="PF26093">
    <property type="entry name" value="HTH_TGH"/>
    <property type="match status" value="1"/>
</dbReference>
<organism evidence="4 5">
    <name type="scientific">Bactrocera dorsalis</name>
    <name type="common">Oriental fruit fly</name>
    <name type="synonym">Dacus dorsalis</name>
    <dbReference type="NCBI Taxonomy" id="27457"/>
    <lineage>
        <taxon>Eukaryota</taxon>
        <taxon>Metazoa</taxon>
        <taxon>Ecdysozoa</taxon>
        <taxon>Arthropoda</taxon>
        <taxon>Hexapoda</taxon>
        <taxon>Insecta</taxon>
        <taxon>Pterygota</taxon>
        <taxon>Neoptera</taxon>
        <taxon>Endopterygota</taxon>
        <taxon>Diptera</taxon>
        <taxon>Brachycera</taxon>
        <taxon>Muscomorpha</taxon>
        <taxon>Tephritoidea</taxon>
        <taxon>Tephritidae</taxon>
        <taxon>Bactrocera</taxon>
        <taxon>Bactrocera</taxon>
    </lineage>
</organism>
<feature type="compositionally biased region" description="Polar residues" evidence="2">
    <location>
        <begin position="908"/>
        <end position="939"/>
    </location>
</feature>
<dbReference type="PANTHER" id="PTHR13384">
    <property type="entry name" value="G PATCH DOMAIN-CONTAINING PROTEIN 1"/>
    <property type="match status" value="1"/>
</dbReference>
<feature type="region of interest" description="Disordered" evidence="2">
    <location>
        <begin position="887"/>
        <end position="939"/>
    </location>
</feature>
<proteinExistence type="inferred from homology"/>
<evidence type="ECO:0000259" key="3">
    <source>
        <dbReference type="PROSITE" id="PS50174"/>
    </source>
</evidence>
<name>A0A6I9VHP5_BACDO</name>
<feature type="compositionally biased region" description="Basic residues" evidence="2">
    <location>
        <begin position="1051"/>
        <end position="1083"/>
    </location>
</feature>
<dbReference type="InterPro" id="IPR011666">
    <property type="entry name" value="DUF1604"/>
</dbReference>
<feature type="compositionally biased region" description="Basic and acidic residues" evidence="2">
    <location>
        <begin position="74"/>
        <end position="89"/>
    </location>
</feature>
<dbReference type="PANTHER" id="PTHR13384:SF19">
    <property type="entry name" value="G PATCH DOMAIN-CONTAINING PROTEIN 1"/>
    <property type="match status" value="1"/>
</dbReference>
<dbReference type="PROSITE" id="PS50174">
    <property type="entry name" value="G_PATCH"/>
    <property type="match status" value="1"/>
</dbReference>
<feature type="region of interest" description="Disordered" evidence="2">
    <location>
        <begin position="409"/>
        <end position="459"/>
    </location>
</feature>
<feature type="region of interest" description="Disordered" evidence="2">
    <location>
        <begin position="68"/>
        <end position="99"/>
    </location>
</feature>
<feature type="region of interest" description="Disordered" evidence="2">
    <location>
        <begin position="1025"/>
        <end position="1083"/>
    </location>
</feature>
<dbReference type="InterPro" id="IPR000467">
    <property type="entry name" value="G_patch_dom"/>
</dbReference>
<dbReference type="RefSeq" id="XP_011202929.2">
    <property type="nucleotide sequence ID" value="XM_011204627.4"/>
</dbReference>
<feature type="compositionally biased region" description="Basic residues" evidence="2">
    <location>
        <begin position="170"/>
        <end position="181"/>
    </location>
</feature>
<evidence type="ECO:0000256" key="1">
    <source>
        <dbReference type="ARBA" id="ARBA00008600"/>
    </source>
</evidence>
<dbReference type="GO" id="GO:0003723">
    <property type="term" value="F:RNA binding"/>
    <property type="evidence" value="ECO:0007669"/>
    <property type="project" value="TreeGrafter"/>
</dbReference>
<evidence type="ECO:0000313" key="5">
    <source>
        <dbReference type="RefSeq" id="XP_011202929.2"/>
    </source>
</evidence>
<dbReference type="KEGG" id="bdr:105225944"/>
<dbReference type="FunCoup" id="A0A6I9VHP5">
    <property type="interactions" value="2062"/>
</dbReference>
<sequence length="1083" mass="121594">MYDEAGLHRFGTTLPALDEDTVPSKKPIRVEDQIVTDENGKRRFHGAFTGGFSAGYWNTVGSQEGWTPATFKSSRSEKATQRQQQRPDDFMDDEDRGEFGIAPQRLQTRAEYTSFEPELNRKRKLMATHSGPIPGKPVLEQLIVPNNVKISERILKSMGWRPGQGIGPRQTRKEKKSARSRNQREMYVMQQYGYQPNASSTKSPEHSDDAGGETESSDEETDKITFAPDDYEPYVCLAKKDRFGLGYRGSLSRDPVLSNAQGVAASNRHINLFEPALEAVGKNNKKISFKGQAFGVGALEDEDEDIYARDDMSRYDFSLEDRKPQKKKVIIEQDQLVVDGFSASKNPLRLKKSENILIPANFTPRNWAERKSRFQPIDAKRAEELESYFKKVEHAKNRLNPDERADLLGEERQIEEQPTTSTHSRAEQTNNQRQSKANPDGQPALQDSKPTRVAGGYDKMTDKGRSFWASLEQNDRFTRASDIEKEISSVNSSEFAGMVKEAYSKSKDDSLTSIFKPFVHDEQKQRRYEEFLLAEVKTEEEITCFLNKIQPVHLNDWDREMEKKEFIQASKIFRPLDGLMSQRFVSESSLEVEQKSSATSESILSSPKKITVERSRSMWKPHSLLCKRYNIAEPFGGHMEEEKRPPSSSKMSVFDYLEDCLHKKSDFKTPVIVPMKIPEIKPILKHTKCGTDKEETNNTKSTTSVSTCTVSTMTPCSPSSSLSDTSIVVVDQLKSAHAGSKRAKDDGPKVGRHTAKTDLEKLSAESISKPSYEKLELYKAIFDDSSDEEGVEQYEVTVISKEGANTDACAIKKAEQVNLLRNTSPPRGIFSALLSKKGREKTPEKTDCNSMESIDLEEKSSPTVMVSGMGLIPAAAKPVNNNRIEFKRPTSKSSKTSVNSASTVSTKLSSNEESTTIQSSKGENNSTTLISPGSKSKSVRLQGSGNVLEATAVTFELPSTSSGVVTDAYGPQLPQHVRFQASDNAVDQMNKMVEEKMIRFLVQRAKNSRQLDNEGWVEKKVRKILKTSTRSSSSSSSSDEDDTSHKSERNARKKKSKKSKSHKKSKKKSKEKRQKKSKKKKDK</sequence>
<feature type="compositionally biased region" description="Low complexity" evidence="2">
    <location>
        <begin position="891"/>
        <end position="907"/>
    </location>
</feature>
<dbReference type="GO" id="GO:0006397">
    <property type="term" value="P:mRNA processing"/>
    <property type="evidence" value="ECO:0007669"/>
    <property type="project" value="InterPro"/>
</dbReference>
<comment type="similarity">
    <text evidence="1">Belongs to the GPATCH1 family.</text>
</comment>
<feature type="domain" description="G-patch" evidence="3">
    <location>
        <begin position="147"/>
        <end position="167"/>
    </location>
</feature>
<feature type="compositionally biased region" description="Polar residues" evidence="2">
    <location>
        <begin position="416"/>
        <end position="437"/>
    </location>
</feature>
<evidence type="ECO:0000313" key="4">
    <source>
        <dbReference type="Proteomes" id="UP001652620"/>
    </source>
</evidence>
<dbReference type="InParanoid" id="A0A6I9VHP5"/>
<feature type="region of interest" description="Disordered" evidence="2">
    <location>
        <begin position="159"/>
        <end position="182"/>
    </location>
</feature>
<dbReference type="OrthoDB" id="9451547at2759"/>
<accession>A0A6I9VHP5</accession>
<feature type="compositionally biased region" description="Acidic residues" evidence="2">
    <location>
        <begin position="210"/>
        <end position="221"/>
    </location>
</feature>
<dbReference type="Pfam" id="PF01585">
    <property type="entry name" value="G-patch"/>
    <property type="match status" value="1"/>
</dbReference>
<feature type="region of interest" description="Disordered" evidence="2">
    <location>
        <begin position="195"/>
        <end position="225"/>
    </location>
</feature>
<reference evidence="5" key="1">
    <citation type="submission" date="2025-08" db="UniProtKB">
        <authorList>
            <consortium name="RefSeq"/>
        </authorList>
    </citation>
    <scope>IDENTIFICATION</scope>
    <source>
        <tissue evidence="5">Adult</tissue>
    </source>
</reference>
<gene>
    <name evidence="5" type="primary">LOC105225944</name>
</gene>
<feature type="compositionally biased region" description="Low complexity" evidence="2">
    <location>
        <begin position="1027"/>
        <end position="1037"/>
    </location>
</feature>
<protein>
    <submittedName>
        <fullName evidence="5">G patch domain-containing protein 1 homolog</fullName>
    </submittedName>
</protein>
<keyword evidence="4" id="KW-1185">Reference proteome</keyword>
<dbReference type="Pfam" id="PF07713">
    <property type="entry name" value="DUF1604"/>
    <property type="match status" value="1"/>
</dbReference>
<evidence type="ECO:0000256" key="2">
    <source>
        <dbReference type="SAM" id="MobiDB-lite"/>
    </source>
</evidence>
<dbReference type="Proteomes" id="UP001652620">
    <property type="component" value="Chromosome 5"/>
</dbReference>
<dbReference type="GO" id="GO:0005634">
    <property type="term" value="C:nucleus"/>
    <property type="evidence" value="ECO:0007669"/>
    <property type="project" value="TreeGrafter"/>
</dbReference>
<dbReference type="GeneID" id="105225944"/>
<dbReference type="AlphaFoldDB" id="A0A6I9VHP5"/>